<comment type="subunit">
    <text evidence="2">Homotrimer.</text>
</comment>
<dbReference type="InterPro" id="IPR002299">
    <property type="entry name" value="Porin_Neis"/>
</dbReference>
<evidence type="ECO:0000256" key="7">
    <source>
        <dbReference type="ARBA" id="ARBA00023065"/>
    </source>
</evidence>
<dbReference type="InterPro" id="IPR033900">
    <property type="entry name" value="Gram_neg_porin_domain"/>
</dbReference>
<protein>
    <submittedName>
        <fullName evidence="13">Porin</fullName>
    </submittedName>
</protein>
<dbReference type="CDD" id="cd00342">
    <property type="entry name" value="gram_neg_porins"/>
    <property type="match status" value="1"/>
</dbReference>
<keyword evidence="10" id="KW-0998">Cell outer membrane</keyword>
<dbReference type="EMBL" id="JAZHGC010000036">
    <property type="protein sequence ID" value="MEM5290440.1"/>
    <property type="molecule type" value="Genomic_DNA"/>
</dbReference>
<sequence>MKNNTRMFLSLAMLAATGAAHADNSVTLYGIVDTGLTWVNNDGGHKSISMTSGNQSGNRWGLKGAEDLGGGLKTIFTLESGFDSTNGKMGQGSRLFGRQAFVGLSGDRWGTLTVGRQYDPLVDLVQPVQGDNFLGGVFISPGDIDNADNSARVNNAIKYTSPSLSGFQFSALYSLGGVAGATGSGQSYAVAAAYSNGPLNVAAGYYHFNNGNAANRGTTTWDSLFSTPVNAAYATASAINNVRFGGNYLVGPVTLGGYYSHAEYTADGRSAFANTQKYNTGSVYAVWQVSAPLQTQIGYVYMKSSGNSSAKYHQFAAAADYALSKRTDVYAWAAYTTASGTQDPSGTPAVAVIGSATGASGSGRQATVTAGIRHKF</sequence>
<feature type="chain" id="PRO_5045926308" evidence="11">
    <location>
        <begin position="23"/>
        <end position="376"/>
    </location>
</feature>
<proteinExistence type="predicted"/>
<keyword evidence="9" id="KW-0472">Membrane</keyword>
<evidence type="ECO:0000256" key="11">
    <source>
        <dbReference type="SAM" id="SignalP"/>
    </source>
</evidence>
<comment type="subcellular location">
    <subcellularLocation>
        <location evidence="1">Cell outer membrane</location>
        <topology evidence="1">Multi-pass membrane protein</topology>
    </subcellularLocation>
</comment>
<evidence type="ECO:0000256" key="5">
    <source>
        <dbReference type="ARBA" id="ARBA00022692"/>
    </source>
</evidence>
<keyword evidence="3" id="KW-0813">Transport</keyword>
<dbReference type="PRINTS" id="PR00182">
    <property type="entry name" value="ECOLNEIPORIN"/>
</dbReference>
<keyword evidence="14" id="KW-1185">Reference proteome</keyword>
<evidence type="ECO:0000256" key="2">
    <source>
        <dbReference type="ARBA" id="ARBA00011233"/>
    </source>
</evidence>
<evidence type="ECO:0000256" key="9">
    <source>
        <dbReference type="ARBA" id="ARBA00023136"/>
    </source>
</evidence>
<dbReference type="PANTHER" id="PTHR34501:SF9">
    <property type="entry name" value="MAJOR OUTER MEMBRANE PROTEIN P.IA"/>
    <property type="match status" value="1"/>
</dbReference>
<dbReference type="InterPro" id="IPR023614">
    <property type="entry name" value="Porin_dom_sf"/>
</dbReference>
<evidence type="ECO:0000313" key="14">
    <source>
        <dbReference type="Proteomes" id="UP001494588"/>
    </source>
</evidence>
<keyword evidence="7" id="KW-0406">Ion transport</keyword>
<dbReference type="Gene3D" id="2.40.160.10">
    <property type="entry name" value="Porin"/>
    <property type="match status" value="1"/>
</dbReference>
<evidence type="ECO:0000313" key="13">
    <source>
        <dbReference type="EMBL" id="MEM5290440.1"/>
    </source>
</evidence>
<keyword evidence="4" id="KW-1134">Transmembrane beta strand</keyword>
<gene>
    <name evidence="13" type="ORF">V4C55_32430</name>
</gene>
<evidence type="ECO:0000256" key="8">
    <source>
        <dbReference type="ARBA" id="ARBA00023114"/>
    </source>
</evidence>
<keyword evidence="8" id="KW-0626">Porin</keyword>
<evidence type="ECO:0000259" key="12">
    <source>
        <dbReference type="Pfam" id="PF13609"/>
    </source>
</evidence>
<feature type="signal peptide" evidence="11">
    <location>
        <begin position="1"/>
        <end position="22"/>
    </location>
</feature>
<dbReference type="Proteomes" id="UP001494588">
    <property type="component" value="Unassembled WGS sequence"/>
</dbReference>
<evidence type="ECO:0000256" key="4">
    <source>
        <dbReference type="ARBA" id="ARBA00022452"/>
    </source>
</evidence>
<evidence type="ECO:0000256" key="1">
    <source>
        <dbReference type="ARBA" id="ARBA00004571"/>
    </source>
</evidence>
<feature type="domain" description="Porin" evidence="12">
    <location>
        <begin position="12"/>
        <end position="340"/>
    </location>
</feature>
<keyword evidence="5" id="KW-0812">Transmembrane</keyword>
<evidence type="ECO:0000256" key="3">
    <source>
        <dbReference type="ARBA" id="ARBA00022448"/>
    </source>
</evidence>
<organism evidence="13 14">
    <name type="scientific">Paraburkholderia sabiae</name>
    <dbReference type="NCBI Taxonomy" id="273251"/>
    <lineage>
        <taxon>Bacteria</taxon>
        <taxon>Pseudomonadati</taxon>
        <taxon>Pseudomonadota</taxon>
        <taxon>Betaproteobacteria</taxon>
        <taxon>Burkholderiales</taxon>
        <taxon>Burkholderiaceae</taxon>
        <taxon>Paraburkholderia</taxon>
    </lineage>
</organism>
<evidence type="ECO:0000256" key="10">
    <source>
        <dbReference type="ARBA" id="ARBA00023237"/>
    </source>
</evidence>
<evidence type="ECO:0000256" key="6">
    <source>
        <dbReference type="ARBA" id="ARBA00022729"/>
    </source>
</evidence>
<dbReference type="PANTHER" id="PTHR34501">
    <property type="entry name" value="PROTEIN YDDL-RELATED"/>
    <property type="match status" value="1"/>
</dbReference>
<dbReference type="InterPro" id="IPR050298">
    <property type="entry name" value="Gram-neg_bact_OMP"/>
</dbReference>
<dbReference type="Pfam" id="PF13609">
    <property type="entry name" value="Porin_4"/>
    <property type="match status" value="1"/>
</dbReference>
<dbReference type="PRINTS" id="PR00184">
    <property type="entry name" value="NEISSPPORIN"/>
</dbReference>
<comment type="caution">
    <text evidence="13">The sequence shown here is derived from an EMBL/GenBank/DDBJ whole genome shotgun (WGS) entry which is preliminary data.</text>
</comment>
<dbReference type="RefSeq" id="WP_201651934.1">
    <property type="nucleotide sequence ID" value="NZ_CAJHCS010000014.1"/>
</dbReference>
<dbReference type="InterPro" id="IPR001702">
    <property type="entry name" value="Porin_Gram-ve"/>
</dbReference>
<accession>A0ABU9QMZ1</accession>
<keyword evidence="6 11" id="KW-0732">Signal</keyword>
<dbReference type="SUPFAM" id="SSF56935">
    <property type="entry name" value="Porins"/>
    <property type="match status" value="1"/>
</dbReference>
<name>A0ABU9QMZ1_9BURK</name>
<reference evidence="13 14" key="1">
    <citation type="submission" date="2024-01" db="EMBL/GenBank/DDBJ databases">
        <title>The diversity of rhizobia nodulating Mimosa spp. in eleven states of Brazil covering several biomes is determined by host plant, location, and edaphic factors.</title>
        <authorList>
            <person name="Rouws L."/>
            <person name="Barauna A."/>
            <person name="Beukes C."/>
            <person name="De Faria S.M."/>
            <person name="Gross E."/>
            <person name="Dos Reis Junior F.B."/>
            <person name="Simon M."/>
            <person name="Maluk M."/>
            <person name="Odee D.W."/>
            <person name="Kenicer G."/>
            <person name="Young J.P.W."/>
            <person name="Reis V.M."/>
            <person name="Zilli J."/>
            <person name="James E.K."/>
        </authorList>
    </citation>
    <scope>NUCLEOTIDE SEQUENCE [LARGE SCALE GENOMIC DNA]</scope>
    <source>
        <strain evidence="13 14">JPY77</strain>
    </source>
</reference>